<feature type="transmembrane region" description="Helical" evidence="8">
    <location>
        <begin position="151"/>
        <end position="171"/>
    </location>
</feature>
<feature type="transmembrane region" description="Helical" evidence="8">
    <location>
        <begin position="125"/>
        <end position="145"/>
    </location>
</feature>
<dbReference type="GO" id="GO:0005886">
    <property type="term" value="C:plasma membrane"/>
    <property type="evidence" value="ECO:0007669"/>
    <property type="project" value="UniProtKB-SubCell"/>
</dbReference>
<dbReference type="SUPFAM" id="SSF103473">
    <property type="entry name" value="MFS general substrate transporter"/>
    <property type="match status" value="1"/>
</dbReference>
<dbReference type="OrthoDB" id="9816041at2"/>
<evidence type="ECO:0000313" key="10">
    <source>
        <dbReference type="EMBL" id="RKL64994.1"/>
    </source>
</evidence>
<dbReference type="AlphaFoldDB" id="A0A3A9JVN7"/>
<evidence type="ECO:0000256" key="3">
    <source>
        <dbReference type="ARBA" id="ARBA00022448"/>
    </source>
</evidence>
<feature type="transmembrane region" description="Helical" evidence="8">
    <location>
        <begin position="183"/>
        <end position="202"/>
    </location>
</feature>
<evidence type="ECO:0000256" key="5">
    <source>
        <dbReference type="ARBA" id="ARBA00022692"/>
    </source>
</evidence>
<name>A0A3A9JVN7_9BACI</name>
<comment type="caution">
    <text evidence="10">The sequence shown here is derived from an EMBL/GenBank/DDBJ whole genome shotgun (WGS) entry which is preliminary data.</text>
</comment>
<dbReference type="InterPro" id="IPR020846">
    <property type="entry name" value="MFS_dom"/>
</dbReference>
<feature type="transmembrane region" description="Helical" evidence="8">
    <location>
        <begin position="67"/>
        <end position="86"/>
    </location>
</feature>
<feature type="transmembrane region" description="Helical" evidence="8">
    <location>
        <begin position="251"/>
        <end position="275"/>
    </location>
</feature>
<keyword evidence="3" id="KW-0813">Transport</keyword>
<dbReference type="InterPro" id="IPR036259">
    <property type="entry name" value="MFS_trans_sf"/>
</dbReference>
<dbReference type="PANTHER" id="PTHR42718:SF9">
    <property type="entry name" value="MAJOR FACILITATOR SUPERFAMILY MULTIDRUG TRANSPORTER MFSC"/>
    <property type="match status" value="1"/>
</dbReference>
<dbReference type="Pfam" id="PF07690">
    <property type="entry name" value="MFS_1"/>
    <property type="match status" value="1"/>
</dbReference>
<dbReference type="InterPro" id="IPR004638">
    <property type="entry name" value="EmrB-like"/>
</dbReference>
<evidence type="ECO:0000256" key="7">
    <source>
        <dbReference type="ARBA" id="ARBA00023136"/>
    </source>
</evidence>
<feature type="domain" description="Major facilitator superfamily (MFS) profile" evidence="9">
    <location>
        <begin position="1"/>
        <end position="460"/>
    </location>
</feature>
<dbReference type="PROSITE" id="PS50850">
    <property type="entry name" value="MFS"/>
    <property type="match status" value="1"/>
</dbReference>
<evidence type="ECO:0000256" key="4">
    <source>
        <dbReference type="ARBA" id="ARBA00022475"/>
    </source>
</evidence>
<keyword evidence="4" id="KW-1003">Cell membrane</keyword>
<dbReference type="Gene3D" id="1.20.1250.20">
    <property type="entry name" value="MFS general substrate transporter like domains"/>
    <property type="match status" value="1"/>
</dbReference>
<dbReference type="InterPro" id="IPR011701">
    <property type="entry name" value="MFS"/>
</dbReference>
<evidence type="ECO:0000313" key="11">
    <source>
        <dbReference type="Proteomes" id="UP000281498"/>
    </source>
</evidence>
<sequence>MILGTFLTALNQTVMSVATPELMKDLNIEASTAQWLTTGYMLVNGVLIPITAFLIKRFTTRQLFQSSMILFLAGTIVSAIAFNFPILLIGRVIQAAGAGIIIPLLYNVVLTLYPPAKRGTIMGMVTFAILFAPAIGPTLAGYVLDISSWKVLFYGMIPFVVIVIVCGHIYLQNVSKTVRAKVDTKSVIISTIGFSGLLYGFSVAGNSGWLSLEVIVPLVVGVLSLGLFTWRQLVLESPLLDLRTFKYSTFTLTNIINIGITIIMYADMILLPLYLQDARGYSAMEAGILMLPGALLMGLLSPVSGKLYDRYGAKWITIIGIIITIVTTIPFTVLSDSTNYNYLLLMSTGRRIGMALLITPIQTAGLNQIPSALSAHGVAIWNTSRQVAGAVGTSLLVTVMTISTNANLQDQMSVGKTNGEIPQNMLTAASIQGVNDAYLVIVIIGIISLVLSFYIKSGYIYTDEIQKRQMES</sequence>
<evidence type="ECO:0000259" key="9">
    <source>
        <dbReference type="PROSITE" id="PS50850"/>
    </source>
</evidence>
<feature type="transmembrane region" description="Helical" evidence="8">
    <location>
        <begin position="92"/>
        <end position="113"/>
    </location>
</feature>
<organism evidence="10 11">
    <name type="scientific">Salipaludibacillus neizhouensis</name>
    <dbReference type="NCBI Taxonomy" id="885475"/>
    <lineage>
        <taxon>Bacteria</taxon>
        <taxon>Bacillati</taxon>
        <taxon>Bacillota</taxon>
        <taxon>Bacilli</taxon>
        <taxon>Bacillales</taxon>
        <taxon>Bacillaceae</taxon>
    </lineage>
</organism>
<reference evidence="10 11" key="1">
    <citation type="submission" date="2017-10" db="EMBL/GenBank/DDBJ databases">
        <title>Bacillus sp. nov., a halophilic bacterium isolated from a Keqin Lake.</title>
        <authorList>
            <person name="Wang H."/>
        </authorList>
    </citation>
    <scope>NUCLEOTIDE SEQUENCE [LARGE SCALE GENOMIC DNA]</scope>
    <source>
        <strain evidence="10 11">KCTC 13187</strain>
    </source>
</reference>
<evidence type="ECO:0000256" key="6">
    <source>
        <dbReference type="ARBA" id="ARBA00022989"/>
    </source>
</evidence>
<evidence type="ECO:0000256" key="8">
    <source>
        <dbReference type="SAM" id="Phobius"/>
    </source>
</evidence>
<protein>
    <submittedName>
        <fullName evidence="10">MFS transporter</fullName>
    </submittedName>
</protein>
<feature type="transmembrane region" description="Helical" evidence="8">
    <location>
        <begin position="315"/>
        <end position="334"/>
    </location>
</feature>
<dbReference type="Gene3D" id="1.20.1720.10">
    <property type="entry name" value="Multidrug resistance protein D"/>
    <property type="match status" value="1"/>
</dbReference>
<evidence type="ECO:0000256" key="2">
    <source>
        <dbReference type="ARBA" id="ARBA00008537"/>
    </source>
</evidence>
<keyword evidence="5 8" id="KW-0812">Transmembrane</keyword>
<dbReference type="GO" id="GO:0022857">
    <property type="term" value="F:transmembrane transporter activity"/>
    <property type="evidence" value="ECO:0007669"/>
    <property type="project" value="InterPro"/>
</dbReference>
<keyword evidence="7 8" id="KW-0472">Membrane</keyword>
<accession>A0A3A9JVN7</accession>
<comment type="similarity">
    <text evidence="2">Belongs to the major facilitator superfamily. EmrB family.</text>
</comment>
<dbReference type="RefSeq" id="WP_110939240.1">
    <property type="nucleotide sequence ID" value="NZ_KZ614148.1"/>
</dbReference>
<comment type="subcellular location">
    <subcellularLocation>
        <location evidence="1">Cell membrane</location>
        <topology evidence="1">Multi-pass membrane protein</topology>
    </subcellularLocation>
</comment>
<feature type="transmembrane region" description="Helical" evidence="8">
    <location>
        <begin position="281"/>
        <end position="303"/>
    </location>
</feature>
<keyword evidence="6 8" id="KW-1133">Transmembrane helix</keyword>
<keyword evidence="11" id="KW-1185">Reference proteome</keyword>
<feature type="transmembrane region" description="Helical" evidence="8">
    <location>
        <begin position="208"/>
        <end position="230"/>
    </location>
</feature>
<dbReference type="PANTHER" id="PTHR42718">
    <property type="entry name" value="MAJOR FACILITATOR SUPERFAMILY MULTIDRUG TRANSPORTER MFSC"/>
    <property type="match status" value="1"/>
</dbReference>
<proteinExistence type="inferred from homology"/>
<dbReference type="EMBL" id="PDOE01000026">
    <property type="protein sequence ID" value="RKL64994.1"/>
    <property type="molecule type" value="Genomic_DNA"/>
</dbReference>
<dbReference type="Proteomes" id="UP000281498">
    <property type="component" value="Unassembled WGS sequence"/>
</dbReference>
<feature type="transmembrane region" description="Helical" evidence="8">
    <location>
        <begin position="437"/>
        <end position="455"/>
    </location>
</feature>
<gene>
    <name evidence="10" type="ORF">CR203_23105</name>
</gene>
<dbReference type="NCBIfam" id="TIGR00711">
    <property type="entry name" value="efflux_EmrB"/>
    <property type="match status" value="1"/>
</dbReference>
<evidence type="ECO:0000256" key="1">
    <source>
        <dbReference type="ARBA" id="ARBA00004651"/>
    </source>
</evidence>
<dbReference type="CDD" id="cd17503">
    <property type="entry name" value="MFS_LmrB_MDR_like"/>
    <property type="match status" value="1"/>
</dbReference>
<feature type="transmembrane region" description="Helical" evidence="8">
    <location>
        <begin position="32"/>
        <end position="55"/>
    </location>
</feature>